<keyword evidence="2" id="KW-1185">Reference proteome</keyword>
<gene>
    <name evidence="1" type="ORF">G3O08_10495</name>
</gene>
<dbReference type="InterPro" id="IPR036249">
    <property type="entry name" value="Thioredoxin-like_sf"/>
</dbReference>
<dbReference type="EMBL" id="JAAGVY010000017">
    <property type="protein sequence ID" value="NEN23927.1"/>
    <property type="molecule type" value="Genomic_DNA"/>
</dbReference>
<comment type="caution">
    <text evidence="1">The sequence shown here is derived from an EMBL/GenBank/DDBJ whole genome shotgun (WGS) entry which is preliminary data.</text>
</comment>
<protein>
    <submittedName>
        <fullName evidence="1">DUF255 domain-containing protein</fullName>
    </submittedName>
</protein>
<evidence type="ECO:0000313" key="1">
    <source>
        <dbReference type="EMBL" id="NEN23927.1"/>
    </source>
</evidence>
<dbReference type="AlphaFoldDB" id="A0A7K3WQJ0"/>
<accession>A0A7K3WQJ0</accession>
<name>A0A7K3WQJ0_9FLAO</name>
<dbReference type="RefSeq" id="WP_163285319.1">
    <property type="nucleotide sequence ID" value="NZ_JAAGVY010000017.1"/>
</dbReference>
<organism evidence="1 2">
    <name type="scientific">Cryomorpha ignava</name>
    <dbReference type="NCBI Taxonomy" id="101383"/>
    <lineage>
        <taxon>Bacteria</taxon>
        <taxon>Pseudomonadati</taxon>
        <taxon>Bacteroidota</taxon>
        <taxon>Flavobacteriia</taxon>
        <taxon>Flavobacteriales</taxon>
        <taxon>Cryomorphaceae</taxon>
        <taxon>Cryomorpha</taxon>
    </lineage>
</organism>
<dbReference type="Proteomes" id="UP000486602">
    <property type="component" value="Unassembled WGS sequence"/>
</dbReference>
<dbReference type="Gene3D" id="3.40.30.10">
    <property type="entry name" value="Glutaredoxin"/>
    <property type="match status" value="1"/>
</dbReference>
<sequence length="384" mass="44068">MLFQRFLAVIILFAFGNLYGQVEFSNISFAEAVNQASKEGKYVYVNGSTEWCAPCKKMDAETFTDSLLGNEMNQRLISMKVDLEEGEGIDFAIKFRSSMVPQHLFFDDSGHLIFRSWGFFNPTDFLGLVNFALDSAVRLAPLPHPLDFKLDYPDWYRDFRKGPNDRIFPTDEEIESFLASRDSLTDEVSWAVLSTLSTPEKYAEVIAENKAILSARFGKAEVLEELSSFVYKDVKQAIKNSSESELYSALRKADRLLGSDAEAYKFRYRLYYYQMSFDWQAYAEVGAELSRNKELGEAYWLNDLAVTIYRNTADYKPVKEALTWMYGVIETEESYPYLLTAAQLEYTLGNREKAIVLTKRGLATAFDGLDITEGEEFLRKLERK</sequence>
<proteinExistence type="predicted"/>
<dbReference type="Pfam" id="PF13899">
    <property type="entry name" value="Thioredoxin_7"/>
    <property type="match status" value="1"/>
</dbReference>
<reference evidence="1 2" key="1">
    <citation type="submission" date="2020-02" db="EMBL/GenBank/DDBJ databases">
        <title>Out from the shadows clarifying the taxonomy of the family Cryomorphaceae and related taxa by utilizing the GTDB taxonomic framework.</title>
        <authorList>
            <person name="Bowman J.P."/>
        </authorList>
    </citation>
    <scope>NUCLEOTIDE SEQUENCE [LARGE SCALE GENOMIC DNA]</scope>
    <source>
        <strain evidence="1 2">QSSC 1-22</strain>
    </source>
</reference>
<evidence type="ECO:0000313" key="2">
    <source>
        <dbReference type="Proteomes" id="UP000486602"/>
    </source>
</evidence>
<dbReference type="SUPFAM" id="SSF52833">
    <property type="entry name" value="Thioredoxin-like"/>
    <property type="match status" value="1"/>
</dbReference>